<evidence type="ECO:0000256" key="6">
    <source>
        <dbReference type="ARBA" id="ARBA00022801"/>
    </source>
</evidence>
<comment type="similarity">
    <text evidence="1 9 11">Belongs to the peptidase A8 family.</text>
</comment>
<feature type="transmembrane region" description="Helical" evidence="9">
    <location>
        <begin position="122"/>
        <end position="142"/>
    </location>
</feature>
<dbReference type="GO" id="GO:0006508">
    <property type="term" value="P:proteolysis"/>
    <property type="evidence" value="ECO:0007669"/>
    <property type="project" value="UniProtKB-KW"/>
</dbReference>
<dbReference type="PRINTS" id="PR00781">
    <property type="entry name" value="LIPOSIGPTASE"/>
</dbReference>
<feature type="active site" evidence="9">
    <location>
        <position position="111"/>
    </location>
</feature>
<proteinExistence type="inferred from homology"/>
<dbReference type="PROSITE" id="PS00855">
    <property type="entry name" value="SPASE_II"/>
    <property type="match status" value="1"/>
</dbReference>
<feature type="transmembrane region" description="Helical" evidence="9">
    <location>
        <begin position="59"/>
        <end position="77"/>
    </location>
</feature>
<evidence type="ECO:0000313" key="12">
    <source>
        <dbReference type="EMBL" id="KIS04023.1"/>
    </source>
</evidence>
<gene>
    <name evidence="9" type="primary">lspA</name>
    <name evidence="12" type="ORF">WDC_0362</name>
</gene>
<dbReference type="STRING" id="1335616.WDC_0362"/>
<evidence type="ECO:0000256" key="9">
    <source>
        <dbReference type="HAMAP-Rule" id="MF_00161"/>
    </source>
</evidence>
<keyword evidence="8 9" id="KW-0472">Membrane</keyword>
<keyword evidence="6 9" id="KW-0378">Hydrolase</keyword>
<evidence type="ECO:0000256" key="1">
    <source>
        <dbReference type="ARBA" id="ARBA00006139"/>
    </source>
</evidence>
<evidence type="ECO:0000256" key="11">
    <source>
        <dbReference type="RuleBase" id="RU004181"/>
    </source>
</evidence>
<dbReference type="PANTHER" id="PTHR33695">
    <property type="entry name" value="LIPOPROTEIN SIGNAL PEPTIDASE"/>
    <property type="match status" value="1"/>
</dbReference>
<reference evidence="12 13" key="1">
    <citation type="submission" date="2013-08" db="EMBL/GenBank/DDBJ databases">
        <title>Lactobacillus wasatchii sp. WDC04, a late gas producing bacteria isolated from aged chedder cheese.</title>
        <authorList>
            <person name="Oberg C.J."/>
            <person name="Culumber M."/>
            <person name="McMahon D.J."/>
            <person name="Broadbent J.R."/>
            <person name="Oberg T.S."/>
            <person name="Ortaki F."/>
        </authorList>
    </citation>
    <scope>NUCLEOTIDE SEQUENCE [LARGE SCALE GENOMIC DNA]</scope>
    <source>
        <strain evidence="12 13">WDC04</strain>
    </source>
</reference>
<evidence type="ECO:0000256" key="4">
    <source>
        <dbReference type="ARBA" id="ARBA00022692"/>
    </source>
</evidence>
<comment type="subcellular location">
    <subcellularLocation>
        <location evidence="9">Cell membrane</location>
        <topology evidence="9">Multi-pass membrane protein</topology>
    </subcellularLocation>
</comment>
<evidence type="ECO:0000256" key="7">
    <source>
        <dbReference type="ARBA" id="ARBA00022989"/>
    </source>
</evidence>
<dbReference type="GO" id="GO:0005886">
    <property type="term" value="C:plasma membrane"/>
    <property type="evidence" value="ECO:0007669"/>
    <property type="project" value="UniProtKB-SubCell"/>
</dbReference>
<evidence type="ECO:0000256" key="3">
    <source>
        <dbReference type="ARBA" id="ARBA00022670"/>
    </source>
</evidence>
<dbReference type="Pfam" id="PF01252">
    <property type="entry name" value="Peptidase_A8"/>
    <property type="match status" value="1"/>
</dbReference>
<evidence type="ECO:0000256" key="10">
    <source>
        <dbReference type="RuleBase" id="RU000594"/>
    </source>
</evidence>
<organism evidence="12 13">
    <name type="scientific">Paucilactobacillus wasatchensis</name>
    <dbReference type="NCBI Taxonomy" id="1335616"/>
    <lineage>
        <taxon>Bacteria</taxon>
        <taxon>Bacillati</taxon>
        <taxon>Bacillota</taxon>
        <taxon>Bacilli</taxon>
        <taxon>Lactobacillales</taxon>
        <taxon>Lactobacillaceae</taxon>
        <taxon>Paucilactobacillus</taxon>
    </lineage>
</organism>
<evidence type="ECO:0000256" key="5">
    <source>
        <dbReference type="ARBA" id="ARBA00022750"/>
    </source>
</evidence>
<comment type="catalytic activity">
    <reaction evidence="9 10">
        <text>Release of signal peptides from bacterial membrane prolipoproteins. Hydrolyzes -Xaa-Yaa-Zaa-|-(S,diacylglyceryl)Cys-, in which Xaa is hydrophobic (preferably Leu), and Yaa (Ala or Ser) and Zaa (Gly or Ala) have small, neutral side chains.</text>
        <dbReference type="EC" id="3.4.23.36"/>
    </reaction>
</comment>
<evidence type="ECO:0000256" key="8">
    <source>
        <dbReference type="ARBA" id="ARBA00023136"/>
    </source>
</evidence>
<dbReference type="HAMAP" id="MF_00161">
    <property type="entry name" value="LspA"/>
    <property type="match status" value="1"/>
</dbReference>
<feature type="transmembrane region" description="Helical" evidence="9">
    <location>
        <begin position="20"/>
        <end position="39"/>
    </location>
</feature>
<protein>
    <recommendedName>
        <fullName evidence="9">Lipoprotein signal peptidase</fullName>
        <ecNumber evidence="9">3.4.23.36</ecNumber>
    </recommendedName>
    <alternativeName>
        <fullName evidence="9">Prolipoprotein signal peptidase</fullName>
    </alternativeName>
    <alternativeName>
        <fullName evidence="9">Signal peptidase II</fullName>
        <shortName evidence="9">SPase II</shortName>
    </alternativeName>
</protein>
<dbReference type="AlphaFoldDB" id="A0A0D0Y6X9"/>
<keyword evidence="4 9" id="KW-0812">Transmembrane</keyword>
<dbReference type="InterPro" id="IPR001872">
    <property type="entry name" value="Peptidase_A8"/>
</dbReference>
<dbReference type="PANTHER" id="PTHR33695:SF1">
    <property type="entry name" value="LIPOPROTEIN SIGNAL PEPTIDASE"/>
    <property type="match status" value="1"/>
</dbReference>
<feature type="transmembrane region" description="Helical" evidence="9">
    <location>
        <begin position="83"/>
        <end position="101"/>
    </location>
</feature>
<name>A0A0D0Y6X9_9LACO</name>
<sequence length="150" mass="17225">MPYYLILMIILTASDQLLKHWITAHIALDAVTGFVPNLLSLTNLRNNGAAWSILAGQQWFFTIISLIALAVIGYFLWHFRHQLWYGLPLTLILAGTLGNFIDRLRFGYVVDMFQLDFINFPIFNLADMFLSVGVLILVIVVWREGEHENE</sequence>
<comment type="pathway">
    <text evidence="9">Protein modification; lipoprotein biosynthesis (signal peptide cleavage).</text>
</comment>
<dbReference type="OrthoDB" id="9810259at2"/>
<keyword evidence="3 9" id="KW-0645">Protease</keyword>
<dbReference type="EC" id="3.4.23.36" evidence="9"/>
<feature type="active site" evidence="9">
    <location>
        <position position="127"/>
    </location>
</feature>
<dbReference type="UniPathway" id="UPA00665"/>
<keyword evidence="12" id="KW-0449">Lipoprotein</keyword>
<keyword evidence="7 9" id="KW-1133">Transmembrane helix</keyword>
<comment type="caution">
    <text evidence="12">The sequence shown here is derived from an EMBL/GenBank/DDBJ whole genome shotgun (WGS) entry which is preliminary data.</text>
</comment>
<accession>A0A0D0Y6X9</accession>
<dbReference type="RefSeq" id="WP_044010087.1">
    <property type="nucleotide sequence ID" value="NZ_AWTT01000005.1"/>
</dbReference>
<dbReference type="EMBL" id="AWTT01000005">
    <property type="protein sequence ID" value="KIS04023.1"/>
    <property type="molecule type" value="Genomic_DNA"/>
</dbReference>
<evidence type="ECO:0000313" key="13">
    <source>
        <dbReference type="Proteomes" id="UP000032279"/>
    </source>
</evidence>
<keyword evidence="5 9" id="KW-0064">Aspartyl protease</keyword>
<keyword evidence="2 9" id="KW-1003">Cell membrane</keyword>
<comment type="function">
    <text evidence="9 10">This protein specifically catalyzes the removal of signal peptides from prolipoproteins.</text>
</comment>
<evidence type="ECO:0000256" key="2">
    <source>
        <dbReference type="ARBA" id="ARBA00022475"/>
    </source>
</evidence>
<dbReference type="PATRIC" id="fig|1335616.4.peg.362"/>
<dbReference type="Proteomes" id="UP000032279">
    <property type="component" value="Unassembled WGS sequence"/>
</dbReference>
<dbReference type="NCBIfam" id="TIGR00077">
    <property type="entry name" value="lspA"/>
    <property type="match status" value="1"/>
</dbReference>
<keyword evidence="13" id="KW-1185">Reference proteome</keyword>
<dbReference type="GO" id="GO:0004190">
    <property type="term" value="F:aspartic-type endopeptidase activity"/>
    <property type="evidence" value="ECO:0007669"/>
    <property type="project" value="UniProtKB-UniRule"/>
</dbReference>